<organism evidence="1 2">
    <name type="scientific">Acrasis kona</name>
    <dbReference type="NCBI Taxonomy" id="1008807"/>
    <lineage>
        <taxon>Eukaryota</taxon>
        <taxon>Discoba</taxon>
        <taxon>Heterolobosea</taxon>
        <taxon>Tetramitia</taxon>
        <taxon>Eutetramitia</taxon>
        <taxon>Acrasidae</taxon>
        <taxon>Acrasis</taxon>
    </lineage>
</organism>
<evidence type="ECO:0000313" key="2">
    <source>
        <dbReference type="Proteomes" id="UP001431209"/>
    </source>
</evidence>
<name>A0AAW2YX68_9EUKA</name>
<dbReference type="EMBL" id="JAOPGA020000760">
    <property type="protein sequence ID" value="KAL0481365.1"/>
    <property type="molecule type" value="Genomic_DNA"/>
</dbReference>
<protein>
    <submittedName>
        <fullName evidence="1">Uncharacterized protein</fullName>
    </submittedName>
</protein>
<dbReference type="Proteomes" id="UP001431209">
    <property type="component" value="Unassembled WGS sequence"/>
</dbReference>
<gene>
    <name evidence="1" type="ORF">AKO1_004436</name>
</gene>
<dbReference type="AlphaFoldDB" id="A0AAW2YX68"/>
<proteinExistence type="predicted"/>
<reference evidence="1 2" key="1">
    <citation type="submission" date="2024-03" db="EMBL/GenBank/DDBJ databases">
        <title>The Acrasis kona genome and developmental transcriptomes reveal deep origins of eukaryotic multicellular pathways.</title>
        <authorList>
            <person name="Sheikh S."/>
            <person name="Fu C.-J."/>
            <person name="Brown M.W."/>
            <person name="Baldauf S.L."/>
        </authorList>
    </citation>
    <scope>NUCLEOTIDE SEQUENCE [LARGE SCALE GENOMIC DNA]</scope>
    <source>
        <strain evidence="1 2">ATCC MYA-3509</strain>
    </source>
</reference>
<keyword evidence="2" id="KW-1185">Reference proteome</keyword>
<accession>A0AAW2YX68</accession>
<comment type="caution">
    <text evidence="1">The sequence shown here is derived from an EMBL/GenBank/DDBJ whole genome shotgun (WGS) entry which is preliminary data.</text>
</comment>
<evidence type="ECO:0000313" key="1">
    <source>
        <dbReference type="EMBL" id="KAL0481365.1"/>
    </source>
</evidence>
<sequence length="123" mass="13950">MLTVSIITLAASNPMLPPQCIIHRNATSSTRFEFERTNSEGFPGVGGVTKFKNRIMNIKPLIQPVKIIFFEKHTFVIYTFNLFYLPLTNSLVWISSISGNELLTRSDGFYLHTAAVDQIIRIE</sequence>